<protein>
    <submittedName>
        <fullName evidence="10">Cysteine synthase B</fullName>
        <ecNumber evidence="10">2.5.1.47</ecNumber>
    </submittedName>
</protein>
<dbReference type="InterPro" id="IPR036052">
    <property type="entry name" value="TrpB-like_PALP_sf"/>
</dbReference>
<evidence type="ECO:0000313" key="11">
    <source>
        <dbReference type="Proteomes" id="UP000520814"/>
    </source>
</evidence>
<dbReference type="InterPro" id="IPR050214">
    <property type="entry name" value="Cys_Synth/Cystath_Beta-Synth"/>
</dbReference>
<name>A0A7W9SRB1_ARMRO</name>
<dbReference type="PANTHER" id="PTHR10314">
    <property type="entry name" value="CYSTATHIONINE BETA-SYNTHASE"/>
    <property type="match status" value="1"/>
</dbReference>
<evidence type="ECO:0000256" key="6">
    <source>
        <dbReference type="ARBA" id="ARBA00023192"/>
    </source>
</evidence>
<organism evidence="10 11">
    <name type="scientific">Armatimonas rosea</name>
    <dbReference type="NCBI Taxonomy" id="685828"/>
    <lineage>
        <taxon>Bacteria</taxon>
        <taxon>Bacillati</taxon>
        <taxon>Armatimonadota</taxon>
        <taxon>Armatimonadia</taxon>
        <taxon>Armatimonadales</taxon>
        <taxon>Armatimonadaceae</taxon>
        <taxon>Armatimonas</taxon>
    </lineage>
</organism>
<dbReference type="CDD" id="cd01561">
    <property type="entry name" value="CBS_like"/>
    <property type="match status" value="1"/>
</dbReference>
<keyword evidence="6" id="KW-0198">Cysteine biosynthesis</keyword>
<comment type="similarity">
    <text evidence="2">Belongs to the cysteine synthase/cystathionine beta-synthase family.</text>
</comment>
<dbReference type="SUPFAM" id="SSF53686">
    <property type="entry name" value="Tryptophan synthase beta subunit-like PLP-dependent enzymes"/>
    <property type="match status" value="1"/>
</dbReference>
<evidence type="ECO:0000256" key="4">
    <source>
        <dbReference type="ARBA" id="ARBA00022679"/>
    </source>
</evidence>
<dbReference type="InterPro" id="IPR001216">
    <property type="entry name" value="P-phosphate_BS"/>
</dbReference>
<dbReference type="EMBL" id="JACHGW010000002">
    <property type="protein sequence ID" value="MBB6051010.1"/>
    <property type="molecule type" value="Genomic_DNA"/>
</dbReference>
<dbReference type="RefSeq" id="WP_184197019.1">
    <property type="nucleotide sequence ID" value="NZ_JACHGW010000002.1"/>
</dbReference>
<dbReference type="UniPathway" id="UPA00136">
    <property type="reaction ID" value="UER00200"/>
</dbReference>
<dbReference type="GO" id="GO:0004124">
    <property type="term" value="F:cysteine synthase activity"/>
    <property type="evidence" value="ECO:0007669"/>
    <property type="project" value="UniProtKB-EC"/>
</dbReference>
<evidence type="ECO:0000256" key="3">
    <source>
        <dbReference type="ARBA" id="ARBA00022605"/>
    </source>
</evidence>
<dbReference type="InterPro" id="IPR001926">
    <property type="entry name" value="TrpB-like_PALP"/>
</dbReference>
<feature type="modified residue" description="N6-(pyridoxal phosphate)lysine" evidence="8">
    <location>
        <position position="41"/>
    </location>
</feature>
<evidence type="ECO:0000256" key="5">
    <source>
        <dbReference type="ARBA" id="ARBA00022898"/>
    </source>
</evidence>
<dbReference type="NCBIfam" id="TIGR01136">
    <property type="entry name" value="cysKM"/>
    <property type="match status" value="1"/>
</dbReference>
<keyword evidence="3" id="KW-0028">Amino-acid biosynthesis</keyword>
<dbReference type="Proteomes" id="UP000520814">
    <property type="component" value="Unassembled WGS sequence"/>
</dbReference>
<dbReference type="PROSITE" id="PS00901">
    <property type="entry name" value="CYS_SYNTHASE"/>
    <property type="match status" value="1"/>
</dbReference>
<keyword evidence="5 7" id="KW-0663">Pyridoxal phosphate</keyword>
<reference evidence="10 11" key="1">
    <citation type="submission" date="2020-08" db="EMBL/GenBank/DDBJ databases">
        <title>Genomic Encyclopedia of Type Strains, Phase IV (KMG-IV): sequencing the most valuable type-strain genomes for metagenomic binning, comparative biology and taxonomic classification.</title>
        <authorList>
            <person name="Goeker M."/>
        </authorList>
    </citation>
    <scope>NUCLEOTIDE SEQUENCE [LARGE SCALE GENOMIC DNA]</scope>
    <source>
        <strain evidence="10 11">DSM 23562</strain>
    </source>
</reference>
<comment type="caution">
    <text evidence="10">The sequence shown here is derived from an EMBL/GenBank/DDBJ whole genome shotgun (WGS) entry which is preliminary data.</text>
</comment>
<feature type="domain" description="Tryptophan synthase beta chain-like PALP" evidence="9">
    <location>
        <begin position="7"/>
        <end position="287"/>
    </location>
</feature>
<evidence type="ECO:0000256" key="1">
    <source>
        <dbReference type="ARBA" id="ARBA00001933"/>
    </source>
</evidence>
<evidence type="ECO:0000259" key="9">
    <source>
        <dbReference type="Pfam" id="PF00291"/>
    </source>
</evidence>
<feature type="binding site" evidence="7">
    <location>
        <begin position="176"/>
        <end position="180"/>
    </location>
    <ligand>
        <name>pyridoxal 5'-phosphate</name>
        <dbReference type="ChEBI" id="CHEBI:597326"/>
    </ligand>
</feature>
<dbReference type="EC" id="2.5.1.47" evidence="10"/>
<dbReference type="GO" id="GO:0006535">
    <property type="term" value="P:cysteine biosynthetic process from serine"/>
    <property type="evidence" value="ECO:0007669"/>
    <property type="project" value="InterPro"/>
</dbReference>
<dbReference type="NCBIfam" id="NF008735">
    <property type="entry name" value="PRK11761.1"/>
    <property type="match status" value="1"/>
</dbReference>
<evidence type="ECO:0000256" key="2">
    <source>
        <dbReference type="ARBA" id="ARBA00007103"/>
    </source>
</evidence>
<evidence type="ECO:0000313" key="10">
    <source>
        <dbReference type="EMBL" id="MBB6051010.1"/>
    </source>
</evidence>
<comment type="cofactor">
    <cofactor evidence="1 7">
        <name>pyridoxal 5'-phosphate</name>
        <dbReference type="ChEBI" id="CHEBI:597326"/>
    </cofactor>
</comment>
<keyword evidence="4 10" id="KW-0808">Transferase</keyword>
<dbReference type="Gene3D" id="3.40.50.1100">
    <property type="match status" value="2"/>
</dbReference>
<feature type="binding site" evidence="7">
    <location>
        <position position="71"/>
    </location>
    <ligand>
        <name>pyridoxal 5'-phosphate</name>
        <dbReference type="ChEBI" id="CHEBI:597326"/>
    </ligand>
</feature>
<dbReference type="AlphaFoldDB" id="A0A7W9SRB1"/>
<dbReference type="FunFam" id="3.40.50.1100:FF:000003">
    <property type="entry name" value="Cystathionine beta-synthase"/>
    <property type="match status" value="1"/>
</dbReference>
<feature type="binding site" evidence="7">
    <location>
        <position position="257"/>
    </location>
    <ligand>
        <name>pyridoxal 5'-phosphate</name>
        <dbReference type="ChEBI" id="CHEBI:597326"/>
    </ligand>
</feature>
<evidence type="ECO:0000256" key="7">
    <source>
        <dbReference type="PIRSR" id="PIRSR605856-50"/>
    </source>
</evidence>
<gene>
    <name evidence="10" type="ORF">HNQ39_002801</name>
</gene>
<keyword evidence="11" id="KW-1185">Reference proteome</keyword>
<dbReference type="Pfam" id="PF00291">
    <property type="entry name" value="PALP"/>
    <property type="match status" value="1"/>
</dbReference>
<evidence type="ECO:0000256" key="8">
    <source>
        <dbReference type="PIRSR" id="PIRSR605856-51"/>
    </source>
</evidence>
<accession>A0A7W9SRB1</accession>
<proteinExistence type="inferred from homology"/>
<dbReference type="InterPro" id="IPR005856">
    <property type="entry name" value="Cys_synth"/>
</dbReference>
<sequence length="312" mass="33541">MKLSTLTDRIGATPLVLLPSPSPAVPILGKMEGNNPGGSVKDRPAWSMIRRAEERRELKPGITLIEPTSGNTGIALAMIAAARGYKLELVMPANSTAERVQTMRAFGAKVVLTPAAGGMEATIDFAHARLAANPGTYLMLNQFANPDNWRAHYETTGPEIWHDTEHQITHFVSAMGTTGTIMGVSRYLKEQNPEVQIVGCQPTPGSRIPGIRRWAPEYLPKIFERERVDRVIDIEQGVAESTARTLAATTGTFTGVSAAGALWAAQQVAGELASEGKSGLIVTILCDRGDRYLSSDLFADGHPELGELEIVA</sequence>